<feature type="transmembrane region" description="Helical" evidence="5">
    <location>
        <begin position="558"/>
        <end position="578"/>
    </location>
</feature>
<dbReference type="EMBL" id="LR743507">
    <property type="protein sequence ID" value="CAA2108589.1"/>
    <property type="molecule type" value="Genomic_DNA"/>
</dbReference>
<evidence type="ECO:0000313" key="8">
    <source>
        <dbReference type="EMBL" id="CAA2108589.1"/>
    </source>
</evidence>
<dbReference type="Gene3D" id="3.30.200.20">
    <property type="entry name" value="Phosphorylase Kinase, domain 1"/>
    <property type="match status" value="1"/>
</dbReference>
<dbReference type="CDD" id="cd00143">
    <property type="entry name" value="PP2Cc"/>
    <property type="match status" value="1"/>
</dbReference>
<dbReference type="AlphaFoldDB" id="A0A679JMU9"/>
<gene>
    <name evidence="8" type="primary">prkC_2</name>
    <name evidence="8" type="ORF">VVAX_05093</name>
</gene>
<dbReference type="PANTHER" id="PTHR43289:SF6">
    <property type="entry name" value="SERINE_THREONINE-PROTEIN KINASE NEKL-3"/>
    <property type="match status" value="1"/>
</dbReference>
<protein>
    <submittedName>
        <fullName evidence="8">Serine/threonine-protein kinase PrkC</fullName>
        <ecNumber evidence="8">2.7.11.1</ecNumber>
    </submittedName>
</protein>
<dbReference type="Gene3D" id="3.60.40.10">
    <property type="entry name" value="PPM-type phosphatase domain"/>
    <property type="match status" value="1"/>
</dbReference>
<dbReference type="PANTHER" id="PTHR43289">
    <property type="entry name" value="MITOGEN-ACTIVATED PROTEIN KINASE KINASE KINASE 20-RELATED"/>
    <property type="match status" value="1"/>
</dbReference>
<sequence length="583" mass="63551">MPASPRKALRVTLGQHSLAGAGSQVNQDFHGAMLPEGALRASKGIVLAIADGIGSSRVSQVASAAAVRGFLDDYCATSDAWSVRRSAQRVLDATNSWLHAQTMRSDARFDKDSGYVCTFSALIVKGRDAHLLHVGDARIYRLHAHALEQLTEDHRVHVSPAESYLGRALGAGAHVEIDYRCWPAEVGDVYLLATDGAHAQLDVAAVNEALARCGDDLDAAARMLAEGAQARGSDDDSTVQLLRIDELPEPDAPHAQLQREGLAMPPQLAPRARFEGFTLVRDIHMSARSHVYLATDDATGRPVVLKLPSVDLRDDADYLDRFVLEEWVARRIDSPHVLKAAPIERARGHLYVAMEYVEGHTLAQWMVDNPRPALDSVRAIVAQLARGLQAMHGKEMLHQDLRPENVMIDRAGTVKLIDLAAAHVAGLSDGTGERRALAIEGTLQYTAPEYFTGQGGTARSDLFSLAVIAYRMLAGQLPYGLQASRIRSAADAGRLRYVPVRHFRPDLPSWVDAVLQKALHPQAAKRQEAVSEFVHDLKAPGPEFLRARPPALIERRPVLFWQCTTVLLAAAVVVLLGLRAFGR</sequence>
<dbReference type="InterPro" id="IPR011009">
    <property type="entry name" value="Kinase-like_dom_sf"/>
</dbReference>
<dbReference type="CDD" id="cd14014">
    <property type="entry name" value="STKc_PknB_like"/>
    <property type="match status" value="1"/>
</dbReference>
<feature type="domain" description="PPM-type phosphatase" evidence="7">
    <location>
        <begin position="12"/>
        <end position="244"/>
    </location>
</feature>
<keyword evidence="3 8" id="KW-0418">Kinase</keyword>
<dbReference type="SMART" id="SM00332">
    <property type="entry name" value="PP2Cc"/>
    <property type="match status" value="1"/>
</dbReference>
<name>A0A679JMU9_VARPD</name>
<dbReference type="RefSeq" id="WP_339092588.1">
    <property type="nucleotide sequence ID" value="NZ_LR743507.1"/>
</dbReference>
<dbReference type="SUPFAM" id="SSF56112">
    <property type="entry name" value="Protein kinase-like (PK-like)"/>
    <property type="match status" value="1"/>
</dbReference>
<reference evidence="8" key="1">
    <citation type="submission" date="2019-12" db="EMBL/GenBank/DDBJ databases">
        <authorList>
            <person name="Cremers G."/>
        </authorList>
    </citation>
    <scope>NUCLEOTIDE SEQUENCE</scope>
    <source>
        <strain evidence="8">Vvax</strain>
    </source>
</reference>
<dbReference type="PROSITE" id="PS00109">
    <property type="entry name" value="PROTEIN_KINASE_TYR"/>
    <property type="match status" value="1"/>
</dbReference>
<keyword evidence="4" id="KW-0067">ATP-binding</keyword>
<dbReference type="GO" id="GO:0004674">
    <property type="term" value="F:protein serine/threonine kinase activity"/>
    <property type="evidence" value="ECO:0007669"/>
    <property type="project" value="UniProtKB-EC"/>
</dbReference>
<dbReference type="SUPFAM" id="SSF81606">
    <property type="entry name" value="PP2C-like"/>
    <property type="match status" value="1"/>
</dbReference>
<dbReference type="EC" id="2.7.11.1" evidence="8"/>
<dbReference type="Gene3D" id="1.10.510.10">
    <property type="entry name" value="Transferase(Phosphotransferase) domain 1"/>
    <property type="match status" value="1"/>
</dbReference>
<dbReference type="PROSITE" id="PS51746">
    <property type="entry name" value="PPM_2"/>
    <property type="match status" value="1"/>
</dbReference>
<evidence type="ECO:0000256" key="2">
    <source>
        <dbReference type="ARBA" id="ARBA00022741"/>
    </source>
</evidence>
<dbReference type="InterPro" id="IPR001932">
    <property type="entry name" value="PPM-type_phosphatase-like_dom"/>
</dbReference>
<dbReference type="GO" id="GO:0005524">
    <property type="term" value="F:ATP binding"/>
    <property type="evidence" value="ECO:0007669"/>
    <property type="project" value="UniProtKB-KW"/>
</dbReference>
<evidence type="ECO:0000256" key="4">
    <source>
        <dbReference type="ARBA" id="ARBA00022840"/>
    </source>
</evidence>
<keyword evidence="5" id="KW-0812">Transmembrane</keyword>
<dbReference type="InterPro" id="IPR008266">
    <property type="entry name" value="Tyr_kinase_AS"/>
</dbReference>
<keyword evidence="5" id="KW-1133">Transmembrane helix</keyword>
<dbReference type="PROSITE" id="PS50011">
    <property type="entry name" value="PROTEIN_KINASE_DOM"/>
    <property type="match status" value="1"/>
</dbReference>
<dbReference type="Pfam" id="PF00069">
    <property type="entry name" value="Pkinase"/>
    <property type="match status" value="1"/>
</dbReference>
<evidence type="ECO:0000256" key="3">
    <source>
        <dbReference type="ARBA" id="ARBA00022777"/>
    </source>
</evidence>
<accession>A0A679JMU9</accession>
<keyword evidence="5" id="KW-0472">Membrane</keyword>
<evidence type="ECO:0000256" key="1">
    <source>
        <dbReference type="ARBA" id="ARBA00022679"/>
    </source>
</evidence>
<dbReference type="InterPro" id="IPR036457">
    <property type="entry name" value="PPM-type-like_dom_sf"/>
</dbReference>
<evidence type="ECO:0000259" key="7">
    <source>
        <dbReference type="PROSITE" id="PS51746"/>
    </source>
</evidence>
<dbReference type="Pfam" id="PF13672">
    <property type="entry name" value="PP2C_2"/>
    <property type="match status" value="1"/>
</dbReference>
<evidence type="ECO:0000256" key="5">
    <source>
        <dbReference type="SAM" id="Phobius"/>
    </source>
</evidence>
<feature type="domain" description="Protein kinase" evidence="6">
    <location>
        <begin position="277"/>
        <end position="538"/>
    </location>
</feature>
<proteinExistence type="predicted"/>
<keyword evidence="1 8" id="KW-0808">Transferase</keyword>
<keyword evidence="2" id="KW-0547">Nucleotide-binding</keyword>
<evidence type="ECO:0000259" key="6">
    <source>
        <dbReference type="PROSITE" id="PS50011"/>
    </source>
</evidence>
<dbReference type="InterPro" id="IPR000719">
    <property type="entry name" value="Prot_kinase_dom"/>
</dbReference>
<dbReference type="SMART" id="SM00331">
    <property type="entry name" value="PP2C_SIG"/>
    <property type="match status" value="1"/>
</dbReference>
<organism evidence="8">
    <name type="scientific">Variovorax paradoxus</name>
    <dbReference type="NCBI Taxonomy" id="34073"/>
    <lineage>
        <taxon>Bacteria</taxon>
        <taxon>Pseudomonadati</taxon>
        <taxon>Pseudomonadota</taxon>
        <taxon>Betaproteobacteria</taxon>
        <taxon>Burkholderiales</taxon>
        <taxon>Comamonadaceae</taxon>
        <taxon>Variovorax</taxon>
    </lineage>
</organism>